<name>A0A1I7N965_9BACT</name>
<gene>
    <name evidence="1" type="ORF">SAMN05660895_1002</name>
</gene>
<dbReference type="SUPFAM" id="SSF56601">
    <property type="entry name" value="beta-lactamase/transpeptidase-like"/>
    <property type="match status" value="1"/>
</dbReference>
<dbReference type="Gene3D" id="3.40.710.10">
    <property type="entry name" value="DD-peptidase/beta-lactamase superfamily"/>
    <property type="match status" value="1"/>
</dbReference>
<proteinExistence type="predicted"/>
<accession>A0A1I7N965</accession>
<keyword evidence="2" id="KW-1185">Reference proteome</keyword>
<evidence type="ECO:0000313" key="1">
    <source>
        <dbReference type="EMBL" id="SFV31179.1"/>
    </source>
</evidence>
<dbReference type="InterPro" id="IPR012338">
    <property type="entry name" value="Beta-lactam/transpept-like"/>
</dbReference>
<protein>
    <submittedName>
        <fullName evidence="1">Beta-lactamase class D</fullName>
    </submittedName>
</protein>
<dbReference type="RefSeq" id="WP_092458565.1">
    <property type="nucleotide sequence ID" value="NZ_FPCJ01000001.1"/>
</dbReference>
<dbReference type="OrthoDB" id="9762883at2"/>
<reference evidence="2" key="1">
    <citation type="submission" date="2016-10" db="EMBL/GenBank/DDBJ databases">
        <authorList>
            <person name="Varghese N."/>
            <person name="Submissions S."/>
        </authorList>
    </citation>
    <scope>NUCLEOTIDE SEQUENCE [LARGE SCALE GENOMIC DNA]</scope>
    <source>
        <strain evidence="2">DSM 14807</strain>
    </source>
</reference>
<evidence type="ECO:0000313" key="2">
    <source>
        <dbReference type="Proteomes" id="UP000199537"/>
    </source>
</evidence>
<sequence length="262" mass="30404">MHKHPYLLLVLLWAGFSMGCHSGIKEKKSWQSYLDSAQATGCLMLYDNMHDQVSVYPVEKARQRYVPGSGFVVFSSLVALESGLVADTSSMIQISDIDSMSMGDLFRQHPATLNQWLSTHIRKAVMQFWLDSVHYGNRVYIDTIQPFWENGTLRISPDEQLGLLIHLYFHELPFHERPQRLVQQIMLQENTPQYSLSYVTAAIHTDTTAQAWMLGWEEENRHPYFFTVFLESKQQSPEQLREKILALVRKWLSDQGFFQGNK</sequence>
<dbReference type="STRING" id="1393122.SAMN05660895_1002"/>
<dbReference type="Proteomes" id="UP000199537">
    <property type="component" value="Unassembled WGS sequence"/>
</dbReference>
<dbReference type="PROSITE" id="PS51257">
    <property type="entry name" value="PROKAR_LIPOPROTEIN"/>
    <property type="match status" value="1"/>
</dbReference>
<dbReference type="AlphaFoldDB" id="A0A1I7N965"/>
<organism evidence="1 2">
    <name type="scientific">Thermoflavifilum thermophilum</name>
    <dbReference type="NCBI Taxonomy" id="1393122"/>
    <lineage>
        <taxon>Bacteria</taxon>
        <taxon>Pseudomonadati</taxon>
        <taxon>Bacteroidota</taxon>
        <taxon>Chitinophagia</taxon>
        <taxon>Chitinophagales</taxon>
        <taxon>Chitinophagaceae</taxon>
        <taxon>Thermoflavifilum</taxon>
    </lineage>
</organism>
<dbReference type="EMBL" id="FPCJ01000001">
    <property type="protein sequence ID" value="SFV31179.1"/>
    <property type="molecule type" value="Genomic_DNA"/>
</dbReference>